<evidence type="ECO:0000256" key="1">
    <source>
        <dbReference type="SAM" id="MobiDB-lite"/>
    </source>
</evidence>
<gene>
    <name evidence="2" type="ORF">D5F01_LYC01192</name>
</gene>
<dbReference type="Proteomes" id="UP000424527">
    <property type="component" value="Unassembled WGS sequence"/>
</dbReference>
<dbReference type="EMBL" id="REGW02000001">
    <property type="protein sequence ID" value="KAE8301041.1"/>
    <property type="molecule type" value="Genomic_DNA"/>
</dbReference>
<protein>
    <submittedName>
        <fullName evidence="2">Uncharacterized protein</fullName>
    </submittedName>
</protein>
<evidence type="ECO:0000313" key="2">
    <source>
        <dbReference type="EMBL" id="KAE8301041.1"/>
    </source>
</evidence>
<keyword evidence="3" id="KW-1185">Reference proteome</keyword>
<feature type="compositionally biased region" description="Polar residues" evidence="1">
    <location>
        <begin position="1"/>
        <end position="13"/>
    </location>
</feature>
<feature type="region of interest" description="Disordered" evidence="1">
    <location>
        <begin position="1"/>
        <end position="29"/>
    </location>
</feature>
<evidence type="ECO:0000313" key="3">
    <source>
        <dbReference type="Proteomes" id="UP000424527"/>
    </source>
</evidence>
<name>A0A6G0JBW9_LARCR</name>
<comment type="caution">
    <text evidence="2">The sequence shown here is derived from an EMBL/GenBank/DDBJ whole genome shotgun (WGS) entry which is preliminary data.</text>
</comment>
<dbReference type="AlphaFoldDB" id="A0A6G0JBW9"/>
<sequence>MEQTSAVEPTQTPRPVVERRLPGQKPRVKWPGAAEKKLWESVNSDLIQSLEQLRGTVEKKLEKMGNIIYQYGAERFGALQSKVAIQAPTPPVSRRQQEIKRLVQERRQLRKLWKKASEVEKEGISTLQADIKTRPVSLRRAENLWKRRRKKEQTRTRFYKDPFKFLKTLFTKEKSGVLKTTQNDLEEFLRATHSDPKCHEHLAIPPDIPPIDPPEHQFERLCEDNVSSWAELSSIQGVQERTRCL</sequence>
<accession>A0A6G0JBW9</accession>
<proteinExistence type="predicted"/>
<organism evidence="2 3">
    <name type="scientific">Larimichthys crocea</name>
    <name type="common">Large yellow croaker</name>
    <name type="synonym">Pseudosciaena crocea</name>
    <dbReference type="NCBI Taxonomy" id="215358"/>
    <lineage>
        <taxon>Eukaryota</taxon>
        <taxon>Metazoa</taxon>
        <taxon>Chordata</taxon>
        <taxon>Craniata</taxon>
        <taxon>Vertebrata</taxon>
        <taxon>Euteleostomi</taxon>
        <taxon>Actinopterygii</taxon>
        <taxon>Neopterygii</taxon>
        <taxon>Teleostei</taxon>
        <taxon>Neoteleostei</taxon>
        <taxon>Acanthomorphata</taxon>
        <taxon>Eupercaria</taxon>
        <taxon>Sciaenidae</taxon>
        <taxon>Larimichthys</taxon>
    </lineage>
</organism>
<reference evidence="2 3" key="1">
    <citation type="submission" date="2019-07" db="EMBL/GenBank/DDBJ databases">
        <title>Chromosome genome assembly for large yellow croaker.</title>
        <authorList>
            <person name="Xiao S."/>
        </authorList>
    </citation>
    <scope>NUCLEOTIDE SEQUENCE [LARGE SCALE GENOMIC DNA]</scope>
    <source>
        <strain evidence="2">JMULYC20181020</strain>
        <tissue evidence="2">Muscle</tissue>
    </source>
</reference>